<dbReference type="eggNOG" id="COG1309">
    <property type="taxonomic scope" value="Bacteria"/>
</dbReference>
<dbReference type="SUPFAM" id="SSF46689">
    <property type="entry name" value="Homeodomain-like"/>
    <property type="match status" value="1"/>
</dbReference>
<dbReference type="InterPro" id="IPR039532">
    <property type="entry name" value="TetR_C_Firmicutes"/>
</dbReference>
<evidence type="ECO:0000313" key="4">
    <source>
        <dbReference type="EMBL" id="EEZ60938.1"/>
    </source>
</evidence>
<keyword evidence="1 2" id="KW-0238">DNA-binding</keyword>
<dbReference type="HOGENOM" id="CLU_1271579_0_0_11"/>
<dbReference type="PROSITE" id="PS50977">
    <property type="entry name" value="HTH_TETR_2"/>
    <property type="match status" value="1"/>
</dbReference>
<name>D0WHT4_SLAES</name>
<feature type="domain" description="HTH tetR-type" evidence="3">
    <location>
        <begin position="22"/>
        <end position="82"/>
    </location>
</feature>
<evidence type="ECO:0000256" key="1">
    <source>
        <dbReference type="ARBA" id="ARBA00023125"/>
    </source>
</evidence>
<dbReference type="InterPro" id="IPR009057">
    <property type="entry name" value="Homeodomain-like_sf"/>
</dbReference>
<dbReference type="Pfam" id="PF00440">
    <property type="entry name" value="TetR_N"/>
    <property type="match status" value="1"/>
</dbReference>
<organism evidence="4 5">
    <name type="scientific">Slackia exigua (strain ATCC 700122 / DSM 15923 / CIP 105133 / JCM 11022 / KCTC 5966 / S-7)</name>
    <dbReference type="NCBI Taxonomy" id="649764"/>
    <lineage>
        <taxon>Bacteria</taxon>
        <taxon>Bacillati</taxon>
        <taxon>Actinomycetota</taxon>
        <taxon>Coriobacteriia</taxon>
        <taxon>Eggerthellales</taxon>
        <taxon>Eggerthellaceae</taxon>
        <taxon>Slackia</taxon>
    </lineage>
</organism>
<gene>
    <name evidence="4" type="ORF">HMPREF0762_01403</name>
</gene>
<dbReference type="GO" id="GO:0003677">
    <property type="term" value="F:DNA binding"/>
    <property type="evidence" value="ECO:0007669"/>
    <property type="project" value="UniProtKB-UniRule"/>
</dbReference>
<proteinExistence type="predicted"/>
<comment type="caution">
    <text evidence="4">The sequence shown here is derived from an EMBL/GenBank/DDBJ whole genome shotgun (WGS) entry which is preliminary data.</text>
</comment>
<dbReference type="STRING" id="649764.HMPREF0762_01403"/>
<keyword evidence="5" id="KW-1185">Reference proteome</keyword>
<protein>
    <submittedName>
        <fullName evidence="4">Transcriptional regulator, TetR family</fullName>
    </submittedName>
</protein>
<evidence type="ECO:0000259" key="3">
    <source>
        <dbReference type="PROSITE" id="PS50977"/>
    </source>
</evidence>
<dbReference type="AlphaFoldDB" id="D0WHT4"/>
<feature type="DNA-binding region" description="H-T-H motif" evidence="2">
    <location>
        <begin position="45"/>
        <end position="64"/>
    </location>
</feature>
<dbReference type="EMBL" id="ACUX02000009">
    <property type="protein sequence ID" value="EEZ60938.1"/>
    <property type="molecule type" value="Genomic_DNA"/>
</dbReference>
<accession>D0WHT4</accession>
<dbReference type="Gene3D" id="1.10.357.10">
    <property type="entry name" value="Tetracycline Repressor, domain 2"/>
    <property type="match status" value="1"/>
</dbReference>
<dbReference type="Proteomes" id="UP000006001">
    <property type="component" value="Unassembled WGS sequence"/>
</dbReference>
<dbReference type="Pfam" id="PF14278">
    <property type="entry name" value="TetR_C_8"/>
    <property type="match status" value="1"/>
</dbReference>
<reference evidence="4" key="1">
    <citation type="submission" date="2009-10" db="EMBL/GenBank/DDBJ databases">
        <authorList>
            <person name="Weinstock G."/>
            <person name="Sodergren E."/>
            <person name="Clifton S."/>
            <person name="Fulton L."/>
            <person name="Fulton B."/>
            <person name="Courtney L."/>
            <person name="Fronick C."/>
            <person name="Harrison M."/>
            <person name="Strong C."/>
            <person name="Farmer C."/>
            <person name="Delahaunty K."/>
            <person name="Markovic C."/>
            <person name="Hall O."/>
            <person name="Minx P."/>
            <person name="Tomlinson C."/>
            <person name="Mitreva M."/>
            <person name="Nelson J."/>
            <person name="Hou S."/>
            <person name="Wollam A."/>
            <person name="Pepin K.H."/>
            <person name="Johnson M."/>
            <person name="Bhonagiri V."/>
            <person name="Nash W.E."/>
            <person name="Warren W."/>
            <person name="Chinwalla A."/>
            <person name="Mardis E.R."/>
            <person name="Wilson R.K."/>
        </authorList>
    </citation>
    <scope>NUCLEOTIDE SEQUENCE [LARGE SCALE GENOMIC DNA]</scope>
    <source>
        <strain evidence="4">ATCC 700122</strain>
    </source>
</reference>
<evidence type="ECO:0000256" key="2">
    <source>
        <dbReference type="PROSITE-ProRule" id="PRU00335"/>
    </source>
</evidence>
<evidence type="ECO:0000313" key="5">
    <source>
        <dbReference type="Proteomes" id="UP000006001"/>
    </source>
</evidence>
<dbReference type="InterPro" id="IPR001647">
    <property type="entry name" value="HTH_TetR"/>
</dbReference>
<sequence>MLLSKTHRIYFLTERQSHVASKKTMLELADAFIRLTEDKPPEKISVSDVIAAAGKNRKTFYYHFVDKNQLIAWIFRYGFAQELEARFDGPQLVFEDGTKGPFVDLPYYAFAKRGVRSIDGSQIFEALAACFEARRRYYAKVLRMKDAGNLTDYLYRLFIPAMRRDVEFVLSNRQLRDASIDFLAEFYTGALLSIILRRACDPHAGRICEGIGPFSNIVHASLENTIKEQQLRRML</sequence>